<keyword evidence="4" id="KW-1185">Reference proteome</keyword>
<dbReference type="SUPFAM" id="SSF52091">
    <property type="entry name" value="SpoIIaa-like"/>
    <property type="match status" value="1"/>
</dbReference>
<dbReference type="Proteomes" id="UP001344251">
    <property type="component" value="Chromosome"/>
</dbReference>
<gene>
    <name evidence="3" type="ORF">OG863_24815</name>
</gene>
<proteinExistence type="predicted"/>
<feature type="domain" description="STAS" evidence="2">
    <location>
        <begin position="1"/>
        <end position="98"/>
    </location>
</feature>
<dbReference type="InterPro" id="IPR036513">
    <property type="entry name" value="STAS_dom_sf"/>
</dbReference>
<evidence type="ECO:0000259" key="2">
    <source>
        <dbReference type="PROSITE" id="PS50801"/>
    </source>
</evidence>
<dbReference type="InterPro" id="IPR058548">
    <property type="entry name" value="MlaB-like_STAS"/>
</dbReference>
<dbReference type="PROSITE" id="PS50801">
    <property type="entry name" value="STAS"/>
    <property type="match status" value="1"/>
</dbReference>
<dbReference type="RefSeq" id="WP_326620494.1">
    <property type="nucleotide sequence ID" value="NZ_CP109106.1"/>
</dbReference>
<reference evidence="3 4" key="1">
    <citation type="submission" date="2022-10" db="EMBL/GenBank/DDBJ databases">
        <title>The complete genomes of actinobacterial strains from the NBC collection.</title>
        <authorList>
            <person name="Joergensen T.S."/>
            <person name="Alvarez Arevalo M."/>
            <person name="Sterndorff E.B."/>
            <person name="Faurdal D."/>
            <person name="Vuksanovic O."/>
            <person name="Mourched A.-S."/>
            <person name="Charusanti P."/>
            <person name="Shaw S."/>
            <person name="Blin K."/>
            <person name="Weber T."/>
        </authorList>
    </citation>
    <scope>NUCLEOTIDE SEQUENCE [LARGE SCALE GENOMIC DNA]</scope>
    <source>
        <strain evidence="3 4">NBC 01774</strain>
    </source>
</reference>
<feature type="region of interest" description="Disordered" evidence="1">
    <location>
        <begin position="99"/>
        <end position="121"/>
    </location>
</feature>
<evidence type="ECO:0000313" key="4">
    <source>
        <dbReference type="Proteomes" id="UP001344251"/>
    </source>
</evidence>
<organism evidence="3 4">
    <name type="scientific">Streptomyces decoyicus</name>
    <dbReference type="NCBI Taxonomy" id="249567"/>
    <lineage>
        <taxon>Bacteria</taxon>
        <taxon>Bacillati</taxon>
        <taxon>Actinomycetota</taxon>
        <taxon>Actinomycetes</taxon>
        <taxon>Kitasatosporales</taxon>
        <taxon>Streptomycetaceae</taxon>
        <taxon>Streptomyces</taxon>
    </lineage>
</organism>
<dbReference type="EMBL" id="CP109106">
    <property type="protein sequence ID" value="WSB70915.1"/>
    <property type="molecule type" value="Genomic_DNA"/>
</dbReference>
<feature type="compositionally biased region" description="Pro residues" evidence="1">
    <location>
        <begin position="100"/>
        <end position="121"/>
    </location>
</feature>
<dbReference type="Pfam" id="PF13466">
    <property type="entry name" value="STAS_2"/>
    <property type="match status" value="1"/>
</dbReference>
<dbReference type="InterPro" id="IPR002645">
    <property type="entry name" value="STAS_dom"/>
</dbReference>
<protein>
    <submittedName>
        <fullName evidence="3">STAS domain-containing protein</fullName>
    </submittedName>
</protein>
<accession>A0ABZ1FLV8</accession>
<sequence length="121" mass="12978">MLPILPTPPRAVICRLGPPIARADIPALCDRLRLLLGARPRTTVLCDVRALDAPDLTTVEALLRLQLTARRLGHGIRLCHVPERLALLLTVTGLAEILPALPPPGAPPPPPLPHPPYPNPP</sequence>
<name>A0ABZ1FLV8_9ACTN</name>
<evidence type="ECO:0000313" key="3">
    <source>
        <dbReference type="EMBL" id="WSB70915.1"/>
    </source>
</evidence>
<dbReference type="Gene3D" id="3.30.750.24">
    <property type="entry name" value="STAS domain"/>
    <property type="match status" value="1"/>
</dbReference>
<evidence type="ECO:0000256" key="1">
    <source>
        <dbReference type="SAM" id="MobiDB-lite"/>
    </source>
</evidence>